<dbReference type="PROSITE" id="PS50048">
    <property type="entry name" value="ZN2_CY6_FUNGAL_2"/>
    <property type="match status" value="1"/>
</dbReference>
<evidence type="ECO:0000256" key="3">
    <source>
        <dbReference type="ARBA" id="ARBA00023015"/>
    </source>
</evidence>
<evidence type="ECO:0000256" key="1">
    <source>
        <dbReference type="ARBA" id="ARBA00022723"/>
    </source>
</evidence>
<comment type="caution">
    <text evidence="9">The sequence shown here is derived from an EMBL/GenBank/DDBJ whole genome shotgun (WGS) entry which is preliminary data.</text>
</comment>
<evidence type="ECO:0000313" key="9">
    <source>
        <dbReference type="EMBL" id="KAG4420117.1"/>
    </source>
</evidence>
<feature type="domain" description="Zn(2)-C6 fungal-type" evidence="8">
    <location>
        <begin position="14"/>
        <end position="43"/>
    </location>
</feature>
<dbReference type="GO" id="GO:0008270">
    <property type="term" value="F:zinc ion binding"/>
    <property type="evidence" value="ECO:0007669"/>
    <property type="project" value="InterPro"/>
</dbReference>
<dbReference type="CDD" id="cd12148">
    <property type="entry name" value="fungal_TF_MHR"/>
    <property type="match status" value="1"/>
</dbReference>
<evidence type="ECO:0000256" key="2">
    <source>
        <dbReference type="ARBA" id="ARBA00022833"/>
    </source>
</evidence>
<evidence type="ECO:0000256" key="5">
    <source>
        <dbReference type="ARBA" id="ARBA00023163"/>
    </source>
</evidence>
<keyword evidence="4" id="KW-0238">DNA-binding</keyword>
<dbReference type="GO" id="GO:0000978">
    <property type="term" value="F:RNA polymerase II cis-regulatory region sequence-specific DNA binding"/>
    <property type="evidence" value="ECO:0007669"/>
    <property type="project" value="TreeGrafter"/>
</dbReference>
<dbReference type="PROSITE" id="PS00463">
    <property type="entry name" value="ZN2_CY6_FUNGAL_1"/>
    <property type="match status" value="1"/>
</dbReference>
<evidence type="ECO:0000313" key="10">
    <source>
        <dbReference type="Proteomes" id="UP000664132"/>
    </source>
</evidence>
<feature type="compositionally biased region" description="Low complexity" evidence="7">
    <location>
        <begin position="65"/>
        <end position="78"/>
    </location>
</feature>
<dbReference type="GO" id="GO:0001228">
    <property type="term" value="F:DNA-binding transcription activator activity, RNA polymerase II-specific"/>
    <property type="evidence" value="ECO:0007669"/>
    <property type="project" value="TreeGrafter"/>
</dbReference>
<dbReference type="EMBL" id="JAFJYH010000091">
    <property type="protein sequence ID" value="KAG4420117.1"/>
    <property type="molecule type" value="Genomic_DNA"/>
</dbReference>
<protein>
    <recommendedName>
        <fullName evidence="8">Zn(2)-C6 fungal-type domain-containing protein</fullName>
    </recommendedName>
</protein>
<evidence type="ECO:0000256" key="4">
    <source>
        <dbReference type="ARBA" id="ARBA00023125"/>
    </source>
</evidence>
<dbReference type="SMART" id="SM00906">
    <property type="entry name" value="Fungal_trans"/>
    <property type="match status" value="1"/>
</dbReference>
<dbReference type="AlphaFoldDB" id="A0A8H7W980"/>
<gene>
    <name evidence="9" type="ORF">IFR04_006776</name>
</gene>
<accession>A0A8H7W980</accession>
<organism evidence="9 10">
    <name type="scientific">Cadophora malorum</name>
    <dbReference type="NCBI Taxonomy" id="108018"/>
    <lineage>
        <taxon>Eukaryota</taxon>
        <taxon>Fungi</taxon>
        <taxon>Dikarya</taxon>
        <taxon>Ascomycota</taxon>
        <taxon>Pezizomycotina</taxon>
        <taxon>Leotiomycetes</taxon>
        <taxon>Helotiales</taxon>
        <taxon>Ploettnerulaceae</taxon>
        <taxon>Cadophora</taxon>
    </lineage>
</organism>
<evidence type="ECO:0000256" key="6">
    <source>
        <dbReference type="ARBA" id="ARBA00023242"/>
    </source>
</evidence>
<dbReference type="Proteomes" id="UP000664132">
    <property type="component" value="Unassembled WGS sequence"/>
</dbReference>
<dbReference type="Gene3D" id="4.10.240.10">
    <property type="entry name" value="Zn(2)-C6 fungal-type DNA-binding domain"/>
    <property type="match status" value="1"/>
</dbReference>
<keyword evidence="6" id="KW-0539">Nucleus</keyword>
<dbReference type="PANTHER" id="PTHR31944:SF131">
    <property type="entry name" value="HEME-RESPONSIVE ZINC FINGER TRANSCRIPTION FACTOR HAP1"/>
    <property type="match status" value="1"/>
</dbReference>
<evidence type="ECO:0000256" key="7">
    <source>
        <dbReference type="SAM" id="MobiDB-lite"/>
    </source>
</evidence>
<feature type="region of interest" description="Disordered" evidence="7">
    <location>
        <begin position="61"/>
        <end position="102"/>
    </location>
</feature>
<dbReference type="InterPro" id="IPR007219">
    <property type="entry name" value="XnlR_reg_dom"/>
</dbReference>
<dbReference type="GO" id="GO:0005634">
    <property type="term" value="C:nucleus"/>
    <property type="evidence" value="ECO:0007669"/>
    <property type="project" value="TreeGrafter"/>
</dbReference>
<dbReference type="PANTHER" id="PTHR31944">
    <property type="entry name" value="HEME-RESPONSIVE ZINC FINGER TRANSCRIPTION FACTOR HAP1"/>
    <property type="match status" value="1"/>
</dbReference>
<keyword evidence="10" id="KW-1185">Reference proteome</keyword>
<dbReference type="Pfam" id="PF00172">
    <property type="entry name" value="Zn_clus"/>
    <property type="match status" value="1"/>
</dbReference>
<dbReference type="SMART" id="SM00066">
    <property type="entry name" value="GAL4"/>
    <property type="match status" value="1"/>
</dbReference>
<dbReference type="CDD" id="cd00067">
    <property type="entry name" value="GAL4"/>
    <property type="match status" value="1"/>
</dbReference>
<sequence length="704" mass="78514">MDRQARRRRRPALSCLECRRRKIKCDRNDPCTNCTLNRCQCSFEPYSNEPVPITRQQPYLGTQWPATSSPSSSVAPATKQYSTSSAPVDSGTRLPNRSLDKASPDIRDLLNRVQKLEDASVSSPVNSLSEADVQDSQVTLNKTRMLGSSHRLGWGGEFSNIWECYTEAIGDGNGSCFQGPEVRPLITEIGELIHKCKVIGRSLKMGRPSRGLSNPDFTVVLPSREIADVMVNLYFGSFESTHRILHPPTFRAEYDRYWANPDGIPNGSRLKILLVIGIGHSLHGGDGTDSTFRTTVHHWIHSAVTWLAGPLEKDRLNITGLQVHCLTLLARQIFSIGGDLVWMSVGSLIHQAMQMGLHRDPSHLPPMSVLQAELRRRLWATILELVLQSSLDTAMPPRISLDEYDTLSPSNINDDEMDETITTVHSHPKGTYTSTSLQLLLLESLPTRLRILQLLNGLRSQLSYLDVLALSTEITDAYRACSNFMKEHEEQGVTPFHRNMVDYLIRRFLIPLHCPFANKAKTNPLFHYSLTVSLDTAMAIIAPEPDQGFSRLIAIGGGMFREGIRYAMSVIGVEILSQVKTHQLDGTLNRNPSYVNLLKQGVKDMVELSAERIRQGETNIKSHMFLSMVLAQVIAMEAGTSIEYSNALSARDSLLFCYGLLQARAAAMSVFDEADFSSTSPFADQEGYGMDFDLEFFMPNASFS</sequence>
<dbReference type="InterPro" id="IPR051430">
    <property type="entry name" value="Fungal_TF_Env_Response"/>
</dbReference>
<dbReference type="OrthoDB" id="655030at2759"/>
<dbReference type="InterPro" id="IPR036864">
    <property type="entry name" value="Zn2-C6_fun-type_DNA-bd_sf"/>
</dbReference>
<evidence type="ECO:0000259" key="8">
    <source>
        <dbReference type="PROSITE" id="PS50048"/>
    </source>
</evidence>
<dbReference type="GO" id="GO:0006351">
    <property type="term" value="P:DNA-templated transcription"/>
    <property type="evidence" value="ECO:0007669"/>
    <property type="project" value="InterPro"/>
</dbReference>
<name>A0A8H7W980_9HELO</name>
<keyword evidence="2" id="KW-0862">Zinc</keyword>
<dbReference type="SUPFAM" id="SSF57701">
    <property type="entry name" value="Zn2/Cys6 DNA-binding domain"/>
    <property type="match status" value="1"/>
</dbReference>
<proteinExistence type="predicted"/>
<reference evidence="9" key="1">
    <citation type="submission" date="2021-02" db="EMBL/GenBank/DDBJ databases">
        <title>Genome sequence Cadophora malorum strain M34.</title>
        <authorList>
            <person name="Stefanovic E."/>
            <person name="Vu D."/>
            <person name="Scully C."/>
            <person name="Dijksterhuis J."/>
            <person name="Roader J."/>
            <person name="Houbraken J."/>
        </authorList>
    </citation>
    <scope>NUCLEOTIDE SEQUENCE</scope>
    <source>
        <strain evidence="9">M34</strain>
    </source>
</reference>
<keyword evidence="1" id="KW-0479">Metal-binding</keyword>
<keyword evidence="5" id="KW-0804">Transcription</keyword>
<dbReference type="Pfam" id="PF04082">
    <property type="entry name" value="Fungal_trans"/>
    <property type="match status" value="1"/>
</dbReference>
<keyword evidence="3" id="KW-0805">Transcription regulation</keyword>
<dbReference type="InterPro" id="IPR001138">
    <property type="entry name" value="Zn2Cys6_DnaBD"/>
</dbReference>